<name>A0A223W0P5_9CAUD</name>
<protein>
    <submittedName>
        <fullName evidence="2">Uncharacterized protein</fullName>
    </submittedName>
</protein>
<dbReference type="EMBL" id="MF403009">
    <property type="protein sequence ID" value="ASV44777.1"/>
    <property type="molecule type" value="Genomic_DNA"/>
</dbReference>
<evidence type="ECO:0000313" key="2">
    <source>
        <dbReference type="EMBL" id="ASV44777.1"/>
    </source>
</evidence>
<evidence type="ECO:0000313" key="3">
    <source>
        <dbReference type="Proteomes" id="UP000222678"/>
    </source>
</evidence>
<proteinExistence type="predicted"/>
<keyword evidence="3" id="KW-1185">Reference proteome</keyword>
<organism evidence="2 3">
    <name type="scientific">Agrobacterium phage Atu_ph08</name>
    <dbReference type="NCBI Taxonomy" id="2024265"/>
    <lineage>
        <taxon>Viruses</taxon>
        <taxon>Duplodnaviria</taxon>
        <taxon>Heunggongvirae</taxon>
        <taxon>Uroviricota</taxon>
        <taxon>Caudoviricetes</taxon>
        <taxon>Roslyckyvirus</taxon>
        <taxon>Roslyckyvirus ph08</taxon>
    </lineage>
</organism>
<reference evidence="2 3" key="1">
    <citation type="submission" date="2017-06" db="EMBL/GenBank/DDBJ databases">
        <authorList>
            <person name="Kim H.J."/>
            <person name="Triplett B.A."/>
        </authorList>
    </citation>
    <scope>NUCLEOTIDE SEQUENCE [LARGE SCALE GENOMIC DNA]</scope>
</reference>
<dbReference type="Proteomes" id="UP000222678">
    <property type="component" value="Genome"/>
</dbReference>
<dbReference type="GeneID" id="77936304"/>
<dbReference type="RefSeq" id="YP_010660309.1">
    <property type="nucleotide sequence ID" value="NC_070876.1"/>
</dbReference>
<feature type="region of interest" description="Disordered" evidence="1">
    <location>
        <begin position="1"/>
        <end position="25"/>
    </location>
</feature>
<dbReference type="KEGG" id="vg:77936304"/>
<accession>A0A223W0P5</accession>
<evidence type="ECO:0000256" key="1">
    <source>
        <dbReference type="SAM" id="MobiDB-lite"/>
    </source>
</evidence>
<sequence length="97" mass="11482">MTEPYQPKYQWKRTQIDEKDPPTDFDWIGYDGDGAVGRIRKELHGPTKGKWQWAGWYPRTFKGSPPTPNTGWVETARLATQMCEEYWDRCKEVMTPR</sequence>